<dbReference type="Proteomes" id="UP000279336">
    <property type="component" value="Unassembled WGS sequence"/>
</dbReference>
<dbReference type="PROSITE" id="PS51012">
    <property type="entry name" value="ABC_TM2"/>
    <property type="match status" value="1"/>
</dbReference>
<feature type="transmembrane region" description="Helical" evidence="6">
    <location>
        <begin position="142"/>
        <end position="165"/>
    </location>
</feature>
<keyword evidence="2 6" id="KW-0812">Transmembrane</keyword>
<gene>
    <name evidence="8" type="ORF">D7U36_10555</name>
    <name evidence="9" type="ORF">PROPAUS_1319</name>
</gene>
<feature type="transmembrane region" description="Helical" evidence="6">
    <location>
        <begin position="31"/>
        <end position="51"/>
    </location>
</feature>
<dbReference type="Proteomes" id="UP000263928">
    <property type="component" value="Unassembled WGS sequence"/>
</dbReference>
<feature type="transmembrane region" description="Helical" evidence="6">
    <location>
        <begin position="177"/>
        <end position="195"/>
    </location>
</feature>
<evidence type="ECO:0000256" key="1">
    <source>
        <dbReference type="ARBA" id="ARBA00004141"/>
    </source>
</evidence>
<protein>
    <recommendedName>
        <fullName evidence="6">Transport permease protein</fullName>
    </recommendedName>
</protein>
<keyword evidence="6" id="KW-0813">Transport</keyword>
<dbReference type="InterPro" id="IPR000412">
    <property type="entry name" value="ABC_2_transport"/>
</dbReference>
<accession>A0A383S5Z1</accession>
<evidence type="ECO:0000256" key="3">
    <source>
        <dbReference type="ARBA" id="ARBA00022989"/>
    </source>
</evidence>
<evidence type="ECO:0000259" key="7">
    <source>
        <dbReference type="PROSITE" id="PS51012"/>
    </source>
</evidence>
<evidence type="ECO:0000313" key="11">
    <source>
        <dbReference type="Proteomes" id="UP000279336"/>
    </source>
</evidence>
<keyword evidence="5" id="KW-0046">Antibiotic resistance</keyword>
<dbReference type="GO" id="GO:0043190">
    <property type="term" value="C:ATP-binding cassette (ABC) transporter complex"/>
    <property type="evidence" value="ECO:0007669"/>
    <property type="project" value="InterPro"/>
</dbReference>
<dbReference type="GO" id="GO:0046677">
    <property type="term" value="P:response to antibiotic"/>
    <property type="evidence" value="ECO:0007669"/>
    <property type="project" value="UniProtKB-KW"/>
</dbReference>
<feature type="transmembrane region" description="Helical" evidence="6">
    <location>
        <begin position="233"/>
        <end position="252"/>
    </location>
</feature>
<reference evidence="8 11" key="3">
    <citation type="submission" date="2018-10" db="EMBL/GenBank/DDBJ databases">
        <title>Propionibacterium australiense Genome Sequencing and Assembly.</title>
        <authorList>
            <person name="Bernier A.-M."/>
            <person name="Bernard K."/>
        </authorList>
    </citation>
    <scope>NUCLEOTIDE SEQUENCE [LARGE SCALE GENOMIC DNA]</scope>
    <source>
        <strain evidence="8 11">NML98A078</strain>
    </source>
</reference>
<dbReference type="InterPro" id="IPR047817">
    <property type="entry name" value="ABC2_TM_bact-type"/>
</dbReference>
<feature type="transmembrane region" description="Helical" evidence="6">
    <location>
        <begin position="71"/>
        <end position="90"/>
    </location>
</feature>
<keyword evidence="3 6" id="KW-1133">Transmembrane helix</keyword>
<feature type="transmembrane region" description="Helical" evidence="6">
    <location>
        <begin position="111"/>
        <end position="136"/>
    </location>
</feature>
<dbReference type="InterPro" id="IPR051784">
    <property type="entry name" value="Nod_factor_ABC_transporter"/>
</dbReference>
<dbReference type="RefSeq" id="WP_119161744.1">
    <property type="nucleotide sequence ID" value="NZ_LR134442.1"/>
</dbReference>
<name>A0A383S5Z1_9ACTN</name>
<evidence type="ECO:0000313" key="8">
    <source>
        <dbReference type="EMBL" id="RLP07992.1"/>
    </source>
</evidence>
<evidence type="ECO:0000313" key="10">
    <source>
        <dbReference type="Proteomes" id="UP000263928"/>
    </source>
</evidence>
<keyword evidence="10" id="KW-1185">Reference proteome</keyword>
<dbReference type="EMBL" id="RCIW01000016">
    <property type="protein sequence ID" value="RLP07992.1"/>
    <property type="molecule type" value="Genomic_DNA"/>
</dbReference>
<reference evidence="9" key="2">
    <citation type="submission" date="2018-08" db="EMBL/GenBank/DDBJ databases">
        <authorList>
            <person name="Ferrada E.E."/>
            <person name="Latorre B.A."/>
        </authorList>
    </citation>
    <scope>NUCLEOTIDE SEQUENCE [LARGE SCALE GENOMIC DNA]</scope>
    <source>
        <strain evidence="9">Propionibacterium_australiense1</strain>
    </source>
</reference>
<keyword evidence="4 6" id="KW-0472">Membrane</keyword>
<keyword evidence="6" id="KW-1003">Cell membrane</keyword>
<dbReference type="Pfam" id="PF01061">
    <property type="entry name" value="ABC2_membrane"/>
    <property type="match status" value="1"/>
</dbReference>
<comment type="subcellular location">
    <subcellularLocation>
        <location evidence="6">Cell membrane</location>
        <topology evidence="6">Multi-pass membrane protein</topology>
    </subcellularLocation>
    <subcellularLocation>
        <location evidence="1">Membrane</location>
        <topology evidence="1">Multi-pass membrane protein</topology>
    </subcellularLocation>
</comment>
<evidence type="ECO:0000256" key="2">
    <source>
        <dbReference type="ARBA" id="ARBA00022692"/>
    </source>
</evidence>
<dbReference type="PIRSF" id="PIRSF006648">
    <property type="entry name" value="DrrB"/>
    <property type="match status" value="1"/>
</dbReference>
<organism evidence="9 10">
    <name type="scientific">Propionibacterium australiense</name>
    <dbReference type="NCBI Taxonomy" id="119981"/>
    <lineage>
        <taxon>Bacteria</taxon>
        <taxon>Bacillati</taxon>
        <taxon>Actinomycetota</taxon>
        <taxon>Actinomycetes</taxon>
        <taxon>Propionibacteriales</taxon>
        <taxon>Propionibacteriaceae</taxon>
        <taxon>Propionibacterium</taxon>
    </lineage>
</organism>
<dbReference type="PANTHER" id="PTHR43229:SF3">
    <property type="entry name" value="ABC-TYPE MULTIDRUG TRANSPORT SYSTEM, PERMEASE COMPONENT"/>
    <property type="match status" value="1"/>
</dbReference>
<feature type="domain" description="ABC transmembrane type-2" evidence="7">
    <location>
        <begin position="31"/>
        <end position="254"/>
    </location>
</feature>
<evidence type="ECO:0000313" key="9">
    <source>
        <dbReference type="EMBL" id="SYZ33400.1"/>
    </source>
</evidence>
<dbReference type="PANTHER" id="PTHR43229">
    <property type="entry name" value="NODULATION PROTEIN J"/>
    <property type="match status" value="1"/>
</dbReference>
<dbReference type="OrthoDB" id="26267at2"/>
<evidence type="ECO:0000256" key="4">
    <source>
        <dbReference type="ARBA" id="ARBA00023136"/>
    </source>
</evidence>
<evidence type="ECO:0000256" key="6">
    <source>
        <dbReference type="RuleBase" id="RU361157"/>
    </source>
</evidence>
<proteinExistence type="inferred from homology"/>
<sequence length="263" mass="27471">MSSGEQNHIGWAGAVAVHAGRLLRRWRRSPVTLGAALGVPVVMIVIIRVMFAGMVEQFSGSEMDMTDVAVMVGVSQAFTGGLLGAGAIVQERHEGLPQRLASMPGPRSAAIVGRILAEAVRAFAATLAAVALGLVLGAEFGGAVHLLGVLVVLVLVAISAGAVGVMLGHLVETPQGAFSFAPLVMAAMFFNTAMMPREMYAAVLRPLVDGSPITAVTELVDAIINGGLESQQLLVFVLWFGGLVALSLLVLWRRASGLRRWAL</sequence>
<dbReference type="InterPro" id="IPR013525">
    <property type="entry name" value="ABC2_TM"/>
</dbReference>
<comment type="similarity">
    <text evidence="6">Belongs to the ABC-2 integral membrane protein family.</text>
</comment>
<dbReference type="AlphaFoldDB" id="A0A383S5Z1"/>
<evidence type="ECO:0000256" key="5">
    <source>
        <dbReference type="ARBA" id="ARBA00023251"/>
    </source>
</evidence>
<dbReference type="GO" id="GO:0140359">
    <property type="term" value="F:ABC-type transporter activity"/>
    <property type="evidence" value="ECO:0007669"/>
    <property type="project" value="InterPro"/>
</dbReference>
<reference evidence="10" key="1">
    <citation type="submission" date="2018-08" db="EMBL/GenBank/DDBJ databases">
        <authorList>
            <person name="Hornung B."/>
        </authorList>
    </citation>
    <scope>NUCLEOTIDE SEQUENCE [LARGE SCALE GENOMIC DNA]</scope>
</reference>
<dbReference type="EMBL" id="UNQJ01000007">
    <property type="protein sequence ID" value="SYZ33400.1"/>
    <property type="molecule type" value="Genomic_DNA"/>
</dbReference>